<dbReference type="AlphaFoldDB" id="A0A917NA07"/>
<evidence type="ECO:0000313" key="2">
    <source>
        <dbReference type="Proteomes" id="UP000597989"/>
    </source>
</evidence>
<name>A0A917NA07_9PSEU</name>
<evidence type="ECO:0008006" key="3">
    <source>
        <dbReference type="Google" id="ProtNLM"/>
    </source>
</evidence>
<dbReference type="RefSeq" id="WP_188986852.1">
    <property type="nucleotide sequence ID" value="NZ_BMMT01000004.1"/>
</dbReference>
<comment type="caution">
    <text evidence="1">The sequence shown here is derived from an EMBL/GenBank/DDBJ whole genome shotgun (WGS) entry which is preliminary data.</text>
</comment>
<gene>
    <name evidence="1" type="ORF">GCM10011581_18390</name>
</gene>
<sequence>MNVDSRRAWVRPVVGLVIAAMIFVGGCSGKRYTMPVSPDLTPMPSFEPTPSDPPPGPVKYGLWTFKNCSEIQQAVPDLSSPLPTARSSHNGWHTQTCDFTVSKDHGPYVTFNVELHENWQAWHGNYSGAELAEKDFNRPPLSGKEEETSLNLGSQARWDVDLGVSNSCKLEILDENAEMFITYYPLQDIGSEQCRERARTIAKQIYDAVQPQ</sequence>
<accession>A0A917NA07</accession>
<evidence type="ECO:0000313" key="1">
    <source>
        <dbReference type="EMBL" id="GGI81316.1"/>
    </source>
</evidence>
<dbReference type="EMBL" id="BMMT01000004">
    <property type="protein sequence ID" value="GGI81316.1"/>
    <property type="molecule type" value="Genomic_DNA"/>
</dbReference>
<protein>
    <recommendedName>
        <fullName evidence="3">DUF3558 domain-containing protein</fullName>
    </recommendedName>
</protein>
<reference evidence="1 2" key="1">
    <citation type="journal article" date="2014" name="Int. J. Syst. Evol. Microbiol.">
        <title>Complete genome sequence of Corynebacterium casei LMG S-19264T (=DSM 44701T), isolated from a smear-ripened cheese.</title>
        <authorList>
            <consortium name="US DOE Joint Genome Institute (JGI-PGF)"/>
            <person name="Walter F."/>
            <person name="Albersmeier A."/>
            <person name="Kalinowski J."/>
            <person name="Ruckert C."/>
        </authorList>
    </citation>
    <scope>NUCLEOTIDE SEQUENCE [LARGE SCALE GENOMIC DNA]</scope>
    <source>
        <strain evidence="1 2">CGMCC 4.7206</strain>
    </source>
</reference>
<dbReference type="PROSITE" id="PS51257">
    <property type="entry name" value="PROKAR_LIPOPROTEIN"/>
    <property type="match status" value="1"/>
</dbReference>
<proteinExistence type="predicted"/>
<dbReference type="Proteomes" id="UP000597989">
    <property type="component" value="Unassembled WGS sequence"/>
</dbReference>
<organism evidence="1 2">
    <name type="scientific">Saccharopolyspora thermophila</name>
    <dbReference type="NCBI Taxonomy" id="89367"/>
    <lineage>
        <taxon>Bacteria</taxon>
        <taxon>Bacillati</taxon>
        <taxon>Actinomycetota</taxon>
        <taxon>Actinomycetes</taxon>
        <taxon>Pseudonocardiales</taxon>
        <taxon>Pseudonocardiaceae</taxon>
        <taxon>Saccharopolyspora</taxon>
    </lineage>
</organism>